<dbReference type="PANTHER" id="PTHR35851:SF1">
    <property type="entry name" value="CELL DIVISION PROTEIN FTSQ"/>
    <property type="match status" value="1"/>
</dbReference>
<evidence type="ECO:0000256" key="4">
    <source>
        <dbReference type="ARBA" id="ARBA00022618"/>
    </source>
</evidence>
<comment type="caution">
    <text evidence="12">The sequence shown here is derived from an EMBL/GenBank/DDBJ whole genome shotgun (WGS) entry which is preliminary data.</text>
</comment>
<proteinExistence type="inferred from homology"/>
<feature type="compositionally biased region" description="Basic residues" evidence="10">
    <location>
        <begin position="99"/>
        <end position="108"/>
    </location>
</feature>
<dbReference type="InterPro" id="IPR034746">
    <property type="entry name" value="POTRA"/>
</dbReference>
<comment type="similarity">
    <text evidence="9">Belongs to the FtsQ/DivIB family. FtsQ subfamily.</text>
</comment>
<dbReference type="PANTHER" id="PTHR35851">
    <property type="entry name" value="CELL DIVISION PROTEIN FTSQ"/>
    <property type="match status" value="1"/>
</dbReference>
<feature type="domain" description="POTRA" evidence="11">
    <location>
        <begin position="190"/>
        <end position="258"/>
    </location>
</feature>
<dbReference type="EMBL" id="JAVRHL010000002">
    <property type="protein sequence ID" value="MDT0682818.1"/>
    <property type="molecule type" value="Genomic_DNA"/>
</dbReference>
<reference evidence="12 13" key="1">
    <citation type="submission" date="2023-09" db="EMBL/GenBank/DDBJ databases">
        <authorList>
            <person name="Rey-Velasco X."/>
        </authorList>
    </citation>
    <scope>NUCLEOTIDE SEQUENCE [LARGE SCALE GENOMIC DNA]</scope>
    <source>
        <strain evidence="12 13">F158</strain>
    </source>
</reference>
<name>A0ABU3DGI6_9RHOB</name>
<evidence type="ECO:0000256" key="1">
    <source>
        <dbReference type="ARBA" id="ARBA00004370"/>
    </source>
</evidence>
<evidence type="ECO:0000256" key="2">
    <source>
        <dbReference type="ARBA" id="ARBA00022475"/>
    </source>
</evidence>
<keyword evidence="7 9" id="KW-0472">Membrane</keyword>
<feature type="region of interest" description="Disordered" evidence="10">
    <location>
        <begin position="1"/>
        <end position="108"/>
    </location>
</feature>
<evidence type="ECO:0000256" key="7">
    <source>
        <dbReference type="ARBA" id="ARBA00023136"/>
    </source>
</evidence>
<keyword evidence="13" id="KW-1185">Reference proteome</keyword>
<comment type="function">
    <text evidence="9">Essential cell division protein.</text>
</comment>
<accession>A0ABU3DGI6</accession>
<evidence type="ECO:0000256" key="6">
    <source>
        <dbReference type="ARBA" id="ARBA00022989"/>
    </source>
</evidence>
<dbReference type="HAMAP" id="MF_00911">
    <property type="entry name" value="FtsQ_subfam"/>
    <property type="match status" value="1"/>
</dbReference>
<dbReference type="Gene3D" id="3.40.50.11690">
    <property type="entry name" value="Cell division protein FtsQ/DivIB"/>
    <property type="match status" value="1"/>
</dbReference>
<dbReference type="InterPro" id="IPR005548">
    <property type="entry name" value="Cell_div_FtsQ/DivIB_C"/>
</dbReference>
<keyword evidence="4 9" id="KW-0132">Cell division</keyword>
<evidence type="ECO:0000259" key="11">
    <source>
        <dbReference type="PROSITE" id="PS51779"/>
    </source>
</evidence>
<sequence>MRSDPGFRGSGSRTPSPGAGDVPETGWSGPDWAPFRGPEPEEDDIWVEAPDEDALLEPLDDNSEVWNEPDWAEPEHSGPGWAGPGAVSLEPAAAETARAPRRQAGRRGLRGLFGAHATDEERRDPAPSRLAYKMERLWLRPGLRRLVRIGLPMAACAMAASWYFSDETRRAEVESYVVTTRDWVQQRPEFMVEMLAVDGASPELTQAVREATRADLPLSSFDLDLDRMRADIEALSAVREAQLRVRPGGVLQIEVSEREPAMVWRSRKGLSLLDSEGVRIAGIEERGDWPALPLIAGDGANDAVTEAMNLVAAAQPLQERFRGLVRMGERRWDVVLDRGQRIMLPETQPAQVLERLIALDEAHKILERAVTRVDLRDPARPTLRVAAASIDQLRAIMAGSIQKVSE</sequence>
<evidence type="ECO:0000256" key="10">
    <source>
        <dbReference type="SAM" id="MobiDB-lite"/>
    </source>
</evidence>
<keyword evidence="5 9" id="KW-0812">Transmembrane</keyword>
<comment type="subcellular location">
    <subcellularLocation>
        <location evidence="9">Cell inner membrane</location>
        <topology evidence="9">Single-pass type II membrane protein</topology>
    </subcellularLocation>
    <subcellularLocation>
        <location evidence="1">Membrane</location>
    </subcellularLocation>
    <text evidence="9">Localizes to the division septum.</text>
</comment>
<evidence type="ECO:0000256" key="8">
    <source>
        <dbReference type="ARBA" id="ARBA00023306"/>
    </source>
</evidence>
<feature type="compositionally biased region" description="Acidic residues" evidence="10">
    <location>
        <begin position="40"/>
        <end position="63"/>
    </location>
</feature>
<dbReference type="RefSeq" id="WP_311691354.1">
    <property type="nucleotide sequence ID" value="NZ_JAVRHL010000002.1"/>
</dbReference>
<dbReference type="PROSITE" id="PS51779">
    <property type="entry name" value="POTRA"/>
    <property type="match status" value="1"/>
</dbReference>
<organism evidence="12 13">
    <name type="scientific">Tropicimonas omnivorans</name>
    <dbReference type="NCBI Taxonomy" id="3075590"/>
    <lineage>
        <taxon>Bacteria</taxon>
        <taxon>Pseudomonadati</taxon>
        <taxon>Pseudomonadota</taxon>
        <taxon>Alphaproteobacteria</taxon>
        <taxon>Rhodobacterales</taxon>
        <taxon>Roseobacteraceae</taxon>
        <taxon>Tropicimonas</taxon>
    </lineage>
</organism>
<evidence type="ECO:0000313" key="12">
    <source>
        <dbReference type="EMBL" id="MDT0682818.1"/>
    </source>
</evidence>
<dbReference type="InterPro" id="IPR045335">
    <property type="entry name" value="FtsQ_C_sf"/>
</dbReference>
<evidence type="ECO:0000256" key="3">
    <source>
        <dbReference type="ARBA" id="ARBA00022519"/>
    </source>
</evidence>
<evidence type="ECO:0000313" key="13">
    <source>
        <dbReference type="Proteomes" id="UP001265259"/>
    </source>
</evidence>
<keyword evidence="2 9" id="KW-1003">Cell membrane</keyword>
<protein>
    <recommendedName>
        <fullName evidence="9">Cell division protein FtsQ</fullName>
    </recommendedName>
</protein>
<keyword evidence="8 9" id="KW-0131">Cell cycle</keyword>
<dbReference type="InterPro" id="IPR026579">
    <property type="entry name" value="FtsQ"/>
</dbReference>
<evidence type="ECO:0000256" key="9">
    <source>
        <dbReference type="HAMAP-Rule" id="MF_00911"/>
    </source>
</evidence>
<dbReference type="GO" id="GO:0051301">
    <property type="term" value="P:cell division"/>
    <property type="evidence" value="ECO:0007669"/>
    <property type="project" value="UniProtKB-KW"/>
</dbReference>
<gene>
    <name evidence="9" type="primary">ftsQ</name>
    <name evidence="12" type="ORF">RM543_08985</name>
</gene>
<dbReference type="Proteomes" id="UP001265259">
    <property type="component" value="Unassembled WGS sequence"/>
</dbReference>
<dbReference type="Pfam" id="PF03799">
    <property type="entry name" value="FtsQ_DivIB_C"/>
    <property type="match status" value="1"/>
</dbReference>
<keyword evidence="6 9" id="KW-1133">Transmembrane helix</keyword>
<evidence type="ECO:0000256" key="5">
    <source>
        <dbReference type="ARBA" id="ARBA00022692"/>
    </source>
</evidence>
<keyword evidence="3 9" id="KW-0997">Cell inner membrane</keyword>